<keyword evidence="8" id="KW-1185">Reference proteome</keyword>
<feature type="transmembrane region" description="Helical" evidence="6">
    <location>
        <begin position="144"/>
        <end position="162"/>
    </location>
</feature>
<evidence type="ECO:0000256" key="2">
    <source>
        <dbReference type="ARBA" id="ARBA00009773"/>
    </source>
</evidence>
<comment type="caution">
    <text evidence="7">The sequence shown here is derived from an EMBL/GenBank/DDBJ whole genome shotgun (WGS) entry which is preliminary data.</text>
</comment>
<feature type="transmembrane region" description="Helical" evidence="6">
    <location>
        <begin position="21"/>
        <end position="43"/>
    </location>
</feature>
<feature type="transmembrane region" description="Helical" evidence="6">
    <location>
        <begin position="252"/>
        <end position="275"/>
    </location>
</feature>
<reference evidence="8" key="1">
    <citation type="journal article" date="2019" name="Int. J. Syst. Evol. Microbiol.">
        <title>The Global Catalogue of Microorganisms (GCM) 10K type strain sequencing project: providing services to taxonomists for standard genome sequencing and annotation.</title>
        <authorList>
            <consortium name="The Broad Institute Genomics Platform"/>
            <consortium name="The Broad Institute Genome Sequencing Center for Infectious Disease"/>
            <person name="Wu L."/>
            <person name="Ma J."/>
        </authorList>
    </citation>
    <scope>NUCLEOTIDE SEQUENCE [LARGE SCALE GENOMIC DNA]</scope>
    <source>
        <strain evidence="8">CCUG 61889</strain>
    </source>
</reference>
<feature type="transmembrane region" description="Helical" evidence="6">
    <location>
        <begin position="226"/>
        <end position="245"/>
    </location>
</feature>
<sequence length="336" mass="37804">MFLCIYVFFKIQFIWVPVLKILFTALTPFLIAAFITYLLHPIIEKLHESGVPRPLAILIIYLFFFGGVGYSVYKGIPLFIEQLKDLNENLPQFTQTYRSWVTEVHDRTSTWPNGVHERIEQGINDLEATLEVWLAKVMTSAKGILNYIILLITVPFIVFYMLKDFRLIKKLAAFLTPSKWHEPGKHFLHDVDESLGNYIRGQLFVCLIIGSAATVALWIFKVPYPLLLGIIIGLTNVIPYFGPIIGAVPAAVIAATISMKLVVIVMIIIFALQFLEGNVLSPLIVGKTLHIHPLFIMLSLLIGGEVGGVIGLILAVPILAVIKVIILHLRVRWTEH</sequence>
<evidence type="ECO:0000256" key="4">
    <source>
        <dbReference type="ARBA" id="ARBA00022989"/>
    </source>
</evidence>
<dbReference type="InterPro" id="IPR002549">
    <property type="entry name" value="AI-2E-like"/>
</dbReference>
<dbReference type="PANTHER" id="PTHR21716">
    <property type="entry name" value="TRANSMEMBRANE PROTEIN"/>
    <property type="match status" value="1"/>
</dbReference>
<feature type="transmembrane region" description="Helical" evidence="6">
    <location>
        <begin position="295"/>
        <end position="322"/>
    </location>
</feature>
<accession>A0ABV8B1J4</accession>
<organism evidence="7 8">
    <name type="scientific">Bacillus songklensis</name>
    <dbReference type="NCBI Taxonomy" id="1069116"/>
    <lineage>
        <taxon>Bacteria</taxon>
        <taxon>Bacillati</taxon>
        <taxon>Bacillota</taxon>
        <taxon>Bacilli</taxon>
        <taxon>Bacillales</taxon>
        <taxon>Bacillaceae</taxon>
        <taxon>Bacillus</taxon>
    </lineage>
</organism>
<dbReference type="EMBL" id="JBHRZT010000020">
    <property type="protein sequence ID" value="MFC3883034.1"/>
    <property type="molecule type" value="Genomic_DNA"/>
</dbReference>
<gene>
    <name evidence="7" type="ORF">ACFOU2_05715</name>
</gene>
<evidence type="ECO:0000313" key="7">
    <source>
        <dbReference type="EMBL" id="MFC3883034.1"/>
    </source>
</evidence>
<proteinExistence type="inferred from homology"/>
<protein>
    <submittedName>
        <fullName evidence="7">AI-2E family transporter</fullName>
    </submittedName>
</protein>
<dbReference type="PANTHER" id="PTHR21716:SF15">
    <property type="entry name" value="TRANSPORT PROTEIN YRRI-RELATED"/>
    <property type="match status" value="1"/>
</dbReference>
<name>A0ABV8B1J4_9BACI</name>
<comment type="similarity">
    <text evidence="2">Belongs to the autoinducer-2 exporter (AI-2E) (TC 2.A.86) family.</text>
</comment>
<feature type="transmembrane region" description="Helical" evidence="6">
    <location>
        <begin position="203"/>
        <end position="220"/>
    </location>
</feature>
<keyword evidence="5 6" id="KW-0472">Membrane</keyword>
<keyword evidence="3 6" id="KW-0812">Transmembrane</keyword>
<comment type="subcellular location">
    <subcellularLocation>
        <location evidence="1">Membrane</location>
        <topology evidence="1">Multi-pass membrane protein</topology>
    </subcellularLocation>
</comment>
<evidence type="ECO:0000256" key="6">
    <source>
        <dbReference type="SAM" id="Phobius"/>
    </source>
</evidence>
<evidence type="ECO:0000313" key="8">
    <source>
        <dbReference type="Proteomes" id="UP001595752"/>
    </source>
</evidence>
<feature type="transmembrane region" description="Helical" evidence="6">
    <location>
        <begin position="55"/>
        <end position="73"/>
    </location>
</feature>
<evidence type="ECO:0000256" key="5">
    <source>
        <dbReference type="ARBA" id="ARBA00023136"/>
    </source>
</evidence>
<dbReference type="Pfam" id="PF01594">
    <property type="entry name" value="AI-2E_transport"/>
    <property type="match status" value="1"/>
</dbReference>
<keyword evidence="4 6" id="KW-1133">Transmembrane helix</keyword>
<evidence type="ECO:0000256" key="3">
    <source>
        <dbReference type="ARBA" id="ARBA00022692"/>
    </source>
</evidence>
<evidence type="ECO:0000256" key="1">
    <source>
        <dbReference type="ARBA" id="ARBA00004141"/>
    </source>
</evidence>
<dbReference type="RefSeq" id="WP_377913602.1">
    <property type="nucleotide sequence ID" value="NZ_JBHRZT010000020.1"/>
</dbReference>
<dbReference type="Proteomes" id="UP001595752">
    <property type="component" value="Unassembled WGS sequence"/>
</dbReference>